<evidence type="ECO:0000313" key="2">
    <source>
        <dbReference type="Proteomes" id="UP000030747"/>
    </source>
</evidence>
<organism evidence="1 2">
    <name type="scientific">Eimeria tenella</name>
    <name type="common">Coccidian parasite</name>
    <dbReference type="NCBI Taxonomy" id="5802"/>
    <lineage>
        <taxon>Eukaryota</taxon>
        <taxon>Sar</taxon>
        <taxon>Alveolata</taxon>
        <taxon>Apicomplexa</taxon>
        <taxon>Conoidasida</taxon>
        <taxon>Coccidia</taxon>
        <taxon>Eucoccidiorida</taxon>
        <taxon>Eimeriorina</taxon>
        <taxon>Eimeriidae</taxon>
        <taxon>Eimeria</taxon>
    </lineage>
</organism>
<name>U6KL91_EIMTE</name>
<dbReference type="GeneID" id="25249630"/>
<protein>
    <submittedName>
        <fullName evidence="1">Uncharacterized protein</fullName>
    </submittedName>
</protein>
<sequence>MTQKRPLEAPVWAPLFQFPRVEFGPLAAAVQERSWRFCAASSLKLELNEVLMDQNSSRGASLLLERTRTVQLQHLRSHSCRAAQQQQQQLLEWKRPRLPRMQGTTRAAAVVHWSPVFKYSFLPYSQVLPAAALLPIPASGVHTPQAASCMQSATANLAAAAAAAAKRPQAIRLSGPGGRCLWRVAVYRHLAKRQRSTSGALQQQKEMMQQRRCCCWIARSPFAVSYGVQTLEKSFNAAAEAAGAEAAAAEFISQPRSAASSRCVPGGDLLLEPLEEPPAPAAAAAAAAAAAGAAAAAAALHVFVDKLDGIEFKDARTVELRVDEQTRVLYAVGEPQEEELLEQLGSLPIKICRCFLVAQSWGWAFTLKAAAALSAVSRPQVLLLLAFSPEHARSILHAVAASGQQR</sequence>
<gene>
    <name evidence="1" type="ORF">ETH_00002075</name>
</gene>
<dbReference type="Proteomes" id="UP000030747">
    <property type="component" value="Unassembled WGS sequence"/>
</dbReference>
<dbReference type="EMBL" id="HG673768">
    <property type="protein sequence ID" value="CDJ37581.1"/>
    <property type="molecule type" value="Genomic_DNA"/>
</dbReference>
<accession>U6KL91</accession>
<dbReference type="VEuPathDB" id="ToxoDB:ETH_00002075"/>
<evidence type="ECO:0000313" key="1">
    <source>
        <dbReference type="EMBL" id="CDJ37581.1"/>
    </source>
</evidence>
<reference evidence="1" key="1">
    <citation type="submission" date="2013-10" db="EMBL/GenBank/DDBJ databases">
        <title>Genomic analysis of the causative agents of coccidiosis in chickens.</title>
        <authorList>
            <person name="Reid A.J."/>
            <person name="Blake D."/>
            <person name="Billington K."/>
            <person name="Browne H."/>
            <person name="Dunn M."/>
            <person name="Hung S."/>
            <person name="Kawahara F."/>
            <person name="Miranda-Saavedra D."/>
            <person name="Mourier T."/>
            <person name="Nagra H."/>
            <person name="Otto T.D."/>
            <person name="Rawlings N."/>
            <person name="Sanchez A."/>
            <person name="Sanders M."/>
            <person name="Subramaniam C."/>
            <person name="Tay Y."/>
            <person name="Dear P."/>
            <person name="Doerig C."/>
            <person name="Gruber A."/>
            <person name="Parkinson J."/>
            <person name="Shirley M."/>
            <person name="Wan K.L."/>
            <person name="Berriman M."/>
            <person name="Tomley F."/>
            <person name="Pain A."/>
        </authorList>
    </citation>
    <scope>NUCLEOTIDE SEQUENCE [LARGE SCALE GENOMIC DNA]</scope>
    <source>
        <strain evidence="1">Houghton</strain>
    </source>
</reference>
<proteinExistence type="predicted"/>
<dbReference type="AlphaFoldDB" id="U6KL91"/>
<dbReference type="VEuPathDB" id="ToxoDB:ETH2_0918100"/>
<keyword evidence="2" id="KW-1185">Reference proteome</keyword>
<dbReference type="RefSeq" id="XP_013228419.1">
    <property type="nucleotide sequence ID" value="XM_013372965.1"/>
</dbReference>
<reference evidence="1" key="2">
    <citation type="submission" date="2013-10" db="EMBL/GenBank/DDBJ databases">
        <authorList>
            <person name="Aslett M."/>
        </authorList>
    </citation>
    <scope>NUCLEOTIDE SEQUENCE [LARGE SCALE GENOMIC DNA]</scope>
    <source>
        <strain evidence="1">Houghton</strain>
    </source>
</reference>
<dbReference type="OrthoDB" id="10452899at2759"/>